<dbReference type="RefSeq" id="WP_309489599.1">
    <property type="nucleotide sequence ID" value="NZ_JAENIG010000004.1"/>
</dbReference>
<proteinExistence type="predicted"/>
<dbReference type="Proteomes" id="UP000634206">
    <property type="component" value="Unassembled WGS sequence"/>
</dbReference>
<keyword evidence="3" id="KW-1185">Reference proteome</keyword>
<organism evidence="2 3">
    <name type="scientific">Oceaniferula flava</name>
    <dbReference type="NCBI Taxonomy" id="2800421"/>
    <lineage>
        <taxon>Bacteria</taxon>
        <taxon>Pseudomonadati</taxon>
        <taxon>Verrucomicrobiota</taxon>
        <taxon>Verrucomicrobiia</taxon>
        <taxon>Verrucomicrobiales</taxon>
        <taxon>Verrucomicrobiaceae</taxon>
        <taxon>Oceaniferula</taxon>
    </lineage>
</organism>
<dbReference type="EMBL" id="JAENIG010000004">
    <property type="protein sequence ID" value="MBK1854988.1"/>
    <property type="molecule type" value="Genomic_DNA"/>
</dbReference>
<sequence>MKTPTQVNDPTPPLKPEWLRIPQATQVFGIGRSKLYELIAEGKIKSVSLRKRGQTSGTRLISYDSLADYIESQLKPQM</sequence>
<accession>A0AAE2SAT2</accession>
<reference evidence="2" key="1">
    <citation type="submission" date="2021-01" db="EMBL/GenBank/DDBJ databases">
        <title>Modified the classification status of verrucomicrobia.</title>
        <authorList>
            <person name="Feng X."/>
        </authorList>
    </citation>
    <scope>NUCLEOTIDE SEQUENCE</scope>
    <source>
        <strain evidence="2">5K15</strain>
    </source>
</reference>
<protein>
    <submittedName>
        <fullName evidence="2">Helix-turn-helix domain-containing protein</fullName>
    </submittedName>
</protein>
<evidence type="ECO:0000313" key="2">
    <source>
        <dbReference type="EMBL" id="MBK1854988.1"/>
    </source>
</evidence>
<feature type="domain" description="Helix-turn-helix" evidence="1">
    <location>
        <begin position="18"/>
        <end position="73"/>
    </location>
</feature>
<evidence type="ECO:0000313" key="3">
    <source>
        <dbReference type="Proteomes" id="UP000634206"/>
    </source>
</evidence>
<dbReference type="AlphaFoldDB" id="A0AAE2SAT2"/>
<comment type="caution">
    <text evidence="2">The sequence shown here is derived from an EMBL/GenBank/DDBJ whole genome shotgun (WGS) entry which is preliminary data.</text>
</comment>
<dbReference type="Pfam" id="PF12728">
    <property type="entry name" value="HTH_17"/>
    <property type="match status" value="1"/>
</dbReference>
<dbReference type="InterPro" id="IPR041657">
    <property type="entry name" value="HTH_17"/>
</dbReference>
<name>A0AAE2SAT2_9BACT</name>
<evidence type="ECO:0000259" key="1">
    <source>
        <dbReference type="Pfam" id="PF12728"/>
    </source>
</evidence>
<gene>
    <name evidence="2" type="ORF">JIN83_08450</name>
</gene>